<dbReference type="InterPro" id="IPR016024">
    <property type="entry name" value="ARM-type_fold"/>
</dbReference>
<dbReference type="Gene3D" id="1.25.10.10">
    <property type="entry name" value="Leucine-rich Repeat Variant"/>
    <property type="match status" value="1"/>
</dbReference>
<accession>A0A8S1C5S2</accession>
<feature type="region of interest" description="Disordered" evidence="6">
    <location>
        <begin position="439"/>
        <end position="470"/>
    </location>
</feature>
<dbReference type="Gene3D" id="3.40.630.10">
    <property type="entry name" value="Zn peptidases"/>
    <property type="match status" value="1"/>
</dbReference>
<comment type="similarity">
    <text evidence="2 5">Belongs to the peptidase M14 family.</text>
</comment>
<feature type="compositionally biased region" description="Low complexity" evidence="6">
    <location>
        <begin position="456"/>
        <end position="469"/>
    </location>
</feature>
<reference evidence="8 9" key="1">
    <citation type="submission" date="2020-04" db="EMBL/GenBank/DDBJ databases">
        <authorList>
            <person name="Alioto T."/>
            <person name="Alioto T."/>
            <person name="Gomez Garrido J."/>
        </authorList>
    </citation>
    <scope>NUCLEOTIDE SEQUENCE [LARGE SCALE GENOMIC DNA]</scope>
</reference>
<dbReference type="AlphaFoldDB" id="A0A8S1C5S2"/>
<comment type="catalytic activity">
    <reaction evidence="3">
        <text>C-terminal L-alpha-aminoacyl-L-glutamyl-L-glutamyl-[tubulin] + H2O = C-terminal L-alpha-aminoacyl-L-glutamyl-[tubulin] + L-glutamate</text>
        <dbReference type="Rhea" id="RHEA:63792"/>
        <dbReference type="Rhea" id="RHEA-COMP:16435"/>
        <dbReference type="Rhea" id="RHEA-COMP:16436"/>
        <dbReference type="ChEBI" id="CHEBI:15377"/>
        <dbReference type="ChEBI" id="CHEBI:29985"/>
        <dbReference type="ChEBI" id="CHEBI:149555"/>
        <dbReference type="ChEBI" id="CHEBI:149556"/>
        <dbReference type="EC" id="3.4.17.24"/>
    </reaction>
    <physiologicalReaction direction="left-to-right" evidence="3">
        <dbReference type="Rhea" id="RHEA:63793"/>
    </physiologicalReaction>
</comment>
<gene>
    <name evidence="8" type="ORF">CLODIP_2_CD02199</name>
</gene>
<dbReference type="InterPro" id="IPR011989">
    <property type="entry name" value="ARM-like"/>
</dbReference>
<evidence type="ECO:0000256" key="5">
    <source>
        <dbReference type="PROSITE-ProRule" id="PRU01379"/>
    </source>
</evidence>
<evidence type="ECO:0000256" key="3">
    <source>
        <dbReference type="ARBA" id="ARBA00024524"/>
    </source>
</evidence>
<evidence type="ECO:0000313" key="8">
    <source>
        <dbReference type="EMBL" id="CAB3363491.1"/>
    </source>
</evidence>
<proteinExistence type="inferred from homology"/>
<dbReference type="Pfam" id="PF18027">
    <property type="entry name" value="Pepdidase_M14_N"/>
    <property type="match status" value="1"/>
</dbReference>
<dbReference type="Pfam" id="PF00246">
    <property type="entry name" value="Peptidase_M14"/>
    <property type="match status" value="1"/>
</dbReference>
<comment type="cofactor">
    <cofactor evidence="1">
        <name>Zn(2+)</name>
        <dbReference type="ChEBI" id="CHEBI:29105"/>
    </cofactor>
</comment>
<dbReference type="InterPro" id="IPR050821">
    <property type="entry name" value="Cytosolic_carboxypeptidase"/>
</dbReference>
<sequence>MSDEDCVLDRLITLSEKPTENVPSLRATVARLHSRVASHDIHVRAKLVEKFCRPSSGYLALLLSLLENVKDHPSLCSLVGILHECCAPKAAGSEKGGKKSSTNSRVVATEQLVQLGGTHAILKLVMHVVKDTNSGQQQPSPPVWPHQFTHDLLWLLAHLAQRDGKFALKCRTMGALKVLHLLLKNHVSSSKLLYPLLMMMKILARNGNTSKLLVKDGAAQTMEITLTSLGLTPHPRLRLCIDVMNSLAKNPVFCGKLSRTQVIHILLRLIERCDHQEGKLQLRICSAALSTLYRMCAYKAGRVVFRSHNGLQILHSFCTSCPDEKNRDALVGRASDVISICLENRAPLLAENTLSPAKFALPVPLTNIYAQEDRSGSSSRDTTPNSDDEKIGDEDCLIPDEVESTCMEESATLPQIMLRDIDDLKAYSHFFEELSGSLRSSRDSSLSDSEDEEDTSSASKSTKSSSQSEYRALNPIETLKNLKIFSKIRSGIDPYKVYFSIASKVIPVIPFVKVAYPDMIGAEAVNAPEPLYTKDRKVCRTKLMQCIDRGLHPEQGMSRVVYDMDSIVNNVRRNSFSSERMLGNWDESRLGKENPDVVHLVFESRFESGNLRRATQVGPLEYDLILMPDVNSNKHHQWFYFEVSNMKADLPYTFNIINCEKQNSQFNYGMKPLLFSVFNAVNEQIGWVRTGTDICYYRNTYLNQTGGGKVRPYLTTSFTITFPHARDVCYLAYHYPYPYSRMMMQVWNWAHTIQPSILFKVQQLCYSLNDNEVPVLTVTNHDSASSPMQDREIVILSCRVHPGESNSSWVLEGLLQYLLSSHENAERLRDHFIFKVIPMLNPEGVINGW</sequence>
<dbReference type="GO" id="GO:0006508">
    <property type="term" value="P:proteolysis"/>
    <property type="evidence" value="ECO:0007669"/>
    <property type="project" value="InterPro"/>
</dbReference>
<name>A0A8S1C5S2_9INSE</name>
<dbReference type="Proteomes" id="UP000494165">
    <property type="component" value="Unassembled WGS sequence"/>
</dbReference>
<evidence type="ECO:0000259" key="7">
    <source>
        <dbReference type="PROSITE" id="PS52035"/>
    </source>
</evidence>
<keyword evidence="9" id="KW-1185">Reference proteome</keyword>
<dbReference type="InterPro" id="IPR000834">
    <property type="entry name" value="Peptidase_M14"/>
</dbReference>
<dbReference type="GO" id="GO:0008270">
    <property type="term" value="F:zinc ion binding"/>
    <property type="evidence" value="ECO:0007669"/>
    <property type="project" value="InterPro"/>
</dbReference>
<dbReference type="GO" id="GO:0004181">
    <property type="term" value="F:metallocarboxypeptidase activity"/>
    <property type="evidence" value="ECO:0007669"/>
    <property type="project" value="InterPro"/>
</dbReference>
<evidence type="ECO:0000256" key="6">
    <source>
        <dbReference type="SAM" id="MobiDB-lite"/>
    </source>
</evidence>
<dbReference type="Pfam" id="PF25571">
    <property type="entry name" value="TPR_CCP1_N"/>
    <property type="match status" value="1"/>
</dbReference>
<dbReference type="Gene3D" id="2.60.40.3120">
    <property type="match status" value="1"/>
</dbReference>
<dbReference type="InterPro" id="IPR040626">
    <property type="entry name" value="Pepdidase_M14_N"/>
</dbReference>
<dbReference type="EC" id="3.4.17.24" evidence="4"/>
<comment type="caution">
    <text evidence="8">The sequence shown here is derived from an EMBL/GenBank/DDBJ whole genome shotgun (WGS) entry which is preliminary data.</text>
</comment>
<comment type="caution">
    <text evidence="5">Lacks conserved residue(s) required for the propagation of feature annotation.</text>
</comment>
<feature type="domain" description="Peptidase M14" evidence="7">
    <location>
        <begin position="735"/>
        <end position="849"/>
    </location>
</feature>
<protein>
    <recommendedName>
        <fullName evidence="4">tubulin-glutamate carboxypeptidase</fullName>
        <ecNumber evidence="4">3.4.17.24</ecNumber>
    </recommendedName>
</protein>
<dbReference type="PROSITE" id="PS52035">
    <property type="entry name" value="PEPTIDASE_M14"/>
    <property type="match status" value="1"/>
</dbReference>
<dbReference type="PANTHER" id="PTHR12756">
    <property type="entry name" value="CYTOSOLIC CARBOXYPEPTIDASE"/>
    <property type="match status" value="1"/>
</dbReference>
<feature type="compositionally biased region" description="Polar residues" evidence="6">
    <location>
        <begin position="376"/>
        <end position="385"/>
    </location>
</feature>
<dbReference type="SUPFAM" id="SSF48371">
    <property type="entry name" value="ARM repeat"/>
    <property type="match status" value="1"/>
</dbReference>
<dbReference type="SUPFAM" id="SSF53187">
    <property type="entry name" value="Zn-dependent exopeptidases"/>
    <property type="match status" value="1"/>
</dbReference>
<evidence type="ECO:0000256" key="4">
    <source>
        <dbReference type="ARBA" id="ARBA00026108"/>
    </source>
</evidence>
<evidence type="ECO:0000313" key="9">
    <source>
        <dbReference type="Proteomes" id="UP000494165"/>
    </source>
</evidence>
<dbReference type="EMBL" id="CADEPI010000012">
    <property type="protein sequence ID" value="CAB3363491.1"/>
    <property type="molecule type" value="Genomic_DNA"/>
</dbReference>
<dbReference type="PANTHER" id="PTHR12756:SF11">
    <property type="entry name" value="CYTOSOLIC CARBOXYPEPTIDASE 1"/>
    <property type="match status" value="1"/>
</dbReference>
<organism evidence="8 9">
    <name type="scientific">Cloeon dipterum</name>
    <dbReference type="NCBI Taxonomy" id="197152"/>
    <lineage>
        <taxon>Eukaryota</taxon>
        <taxon>Metazoa</taxon>
        <taxon>Ecdysozoa</taxon>
        <taxon>Arthropoda</taxon>
        <taxon>Hexapoda</taxon>
        <taxon>Insecta</taxon>
        <taxon>Pterygota</taxon>
        <taxon>Palaeoptera</taxon>
        <taxon>Ephemeroptera</taxon>
        <taxon>Pisciforma</taxon>
        <taxon>Baetidae</taxon>
        <taxon>Cloeon</taxon>
    </lineage>
</organism>
<evidence type="ECO:0000256" key="1">
    <source>
        <dbReference type="ARBA" id="ARBA00001947"/>
    </source>
</evidence>
<dbReference type="OrthoDB" id="10253041at2759"/>
<feature type="region of interest" description="Disordered" evidence="6">
    <location>
        <begin position="370"/>
        <end position="394"/>
    </location>
</feature>
<evidence type="ECO:0000256" key="2">
    <source>
        <dbReference type="ARBA" id="ARBA00005988"/>
    </source>
</evidence>